<comment type="subcellular location">
    <subcellularLocation>
        <location evidence="1">Endoplasmic reticulum membrane</location>
        <topology evidence="1">Multi-pass membrane protein</topology>
    </subcellularLocation>
</comment>
<dbReference type="eggNOG" id="COG0501">
    <property type="taxonomic scope" value="Bacteria"/>
</dbReference>
<dbReference type="FunFam" id="3.30.2010.10:FF:000002">
    <property type="entry name" value="CAAX prenyl protease"/>
    <property type="match status" value="1"/>
</dbReference>
<evidence type="ECO:0000256" key="11">
    <source>
        <dbReference type="PIRSR" id="PIRSR627057-1"/>
    </source>
</evidence>
<feature type="binding site" evidence="12">
    <location>
        <position position="356"/>
    </location>
    <ligand>
        <name>Zn(2+)</name>
        <dbReference type="ChEBI" id="CHEBI:29105"/>
        <note>catalytic</note>
    </ligand>
</feature>
<dbReference type="InterPro" id="IPR001915">
    <property type="entry name" value="Peptidase_M48"/>
</dbReference>
<dbReference type="GO" id="GO:0004222">
    <property type="term" value="F:metalloendopeptidase activity"/>
    <property type="evidence" value="ECO:0007669"/>
    <property type="project" value="InterPro"/>
</dbReference>
<feature type="transmembrane region" description="Helical" evidence="14">
    <location>
        <begin position="292"/>
        <end position="312"/>
    </location>
</feature>
<dbReference type="Gene3D" id="3.30.2010.10">
    <property type="entry name" value="Metalloproteases ('zincins'), catalytic domain"/>
    <property type="match status" value="1"/>
</dbReference>
<feature type="transmembrane region" description="Helical" evidence="14">
    <location>
        <begin position="64"/>
        <end position="88"/>
    </location>
</feature>
<evidence type="ECO:0000256" key="8">
    <source>
        <dbReference type="ARBA" id="ARBA00022989"/>
    </source>
</evidence>
<keyword evidence="10 14" id="KW-0472">Membrane</keyword>
<accession>C0QA70</accession>
<dbReference type="HOGENOM" id="CLU_025947_3_3_7"/>
<evidence type="ECO:0000256" key="10">
    <source>
        <dbReference type="ARBA" id="ARBA00023136"/>
    </source>
</evidence>
<dbReference type="RefSeq" id="WP_015903442.1">
    <property type="nucleotide sequence ID" value="NC_012108.1"/>
</dbReference>
<feature type="domain" description="Peptidase M48" evidence="15">
    <location>
        <begin position="208"/>
        <end position="413"/>
    </location>
</feature>
<evidence type="ECO:0000259" key="16">
    <source>
        <dbReference type="Pfam" id="PF16491"/>
    </source>
</evidence>
<feature type="binding site" evidence="12">
    <location>
        <position position="282"/>
    </location>
    <ligand>
        <name>Zn(2+)</name>
        <dbReference type="ChEBI" id="CHEBI:29105"/>
        <note>catalytic</note>
    </ligand>
</feature>
<feature type="transmembrane region" description="Helical" evidence="14">
    <location>
        <begin position="100"/>
        <end position="127"/>
    </location>
</feature>
<keyword evidence="9 13" id="KW-0482">Metalloprotease</keyword>
<gene>
    <name evidence="17" type="ordered locus">HRM2_15460</name>
</gene>
<evidence type="ECO:0000256" key="5">
    <source>
        <dbReference type="ARBA" id="ARBA00022801"/>
    </source>
</evidence>
<dbReference type="EC" id="3.4.24.-" evidence="17"/>
<evidence type="ECO:0000256" key="14">
    <source>
        <dbReference type="SAM" id="Phobius"/>
    </source>
</evidence>
<dbReference type="STRING" id="177437.HRM2_15460"/>
<comment type="cofactor">
    <cofactor evidence="12 13">
        <name>Zn(2+)</name>
        <dbReference type="ChEBI" id="CHEBI:29105"/>
    </cofactor>
    <text evidence="12 13">Binds 1 zinc ion per subunit.</text>
</comment>
<dbReference type="KEGG" id="dat:HRM2_15460"/>
<feature type="transmembrane region" description="Helical" evidence="14">
    <location>
        <begin position="324"/>
        <end position="344"/>
    </location>
</feature>
<name>C0QA70_DESAH</name>
<reference evidence="17 18" key="1">
    <citation type="journal article" date="2009" name="Environ. Microbiol.">
        <title>Genome sequence of Desulfobacterium autotrophicum HRM2, a marine sulfate reducer oxidizing organic carbon completely to carbon dioxide.</title>
        <authorList>
            <person name="Strittmatter A.W."/>
            <person name="Liesegang H."/>
            <person name="Rabus R."/>
            <person name="Decker I."/>
            <person name="Amann J."/>
            <person name="Andres S."/>
            <person name="Henne A."/>
            <person name="Fricke W.F."/>
            <person name="Martinez-Arias R."/>
            <person name="Bartels D."/>
            <person name="Goesmann A."/>
            <person name="Krause L."/>
            <person name="Puehler A."/>
            <person name="Klenk H.P."/>
            <person name="Richter M."/>
            <person name="Schuler M."/>
            <person name="Gloeckner F.O."/>
            <person name="Meyerdierks A."/>
            <person name="Gottschalk G."/>
            <person name="Amann R."/>
        </authorList>
    </citation>
    <scope>NUCLEOTIDE SEQUENCE [LARGE SCALE GENOMIC DNA]</scope>
    <source>
        <strain evidence="18">ATCC 43914 / DSM 3382 / HRM2</strain>
    </source>
</reference>
<keyword evidence="3 14" id="KW-0812">Transmembrane</keyword>
<keyword evidence="18" id="KW-1185">Reference proteome</keyword>
<evidence type="ECO:0000256" key="1">
    <source>
        <dbReference type="ARBA" id="ARBA00004477"/>
    </source>
</evidence>
<keyword evidence="4 12" id="KW-0479">Metal-binding</keyword>
<feature type="active site" evidence="11">
    <location>
        <position position="279"/>
    </location>
</feature>
<dbReference type="Proteomes" id="UP000000442">
    <property type="component" value="Chromosome"/>
</dbReference>
<evidence type="ECO:0000313" key="17">
    <source>
        <dbReference type="EMBL" id="ACN14655.1"/>
    </source>
</evidence>
<feature type="domain" description="CAAX prenyl protease 1 N-terminal" evidence="16">
    <location>
        <begin position="29"/>
        <end position="205"/>
    </location>
</feature>
<comment type="similarity">
    <text evidence="13">Belongs to the peptidase M48 family.</text>
</comment>
<dbReference type="GO" id="GO:0071586">
    <property type="term" value="P:CAAX-box protein processing"/>
    <property type="evidence" value="ECO:0007669"/>
    <property type="project" value="InterPro"/>
</dbReference>
<evidence type="ECO:0000313" key="18">
    <source>
        <dbReference type="Proteomes" id="UP000000442"/>
    </source>
</evidence>
<feature type="transmembrane region" description="Helical" evidence="14">
    <location>
        <begin position="147"/>
        <end position="169"/>
    </location>
</feature>
<feature type="transmembrane region" description="Helical" evidence="14">
    <location>
        <begin position="6"/>
        <end position="26"/>
    </location>
</feature>
<dbReference type="PANTHER" id="PTHR10120">
    <property type="entry name" value="CAAX PRENYL PROTEASE 1"/>
    <property type="match status" value="1"/>
</dbReference>
<dbReference type="Pfam" id="PF16491">
    <property type="entry name" value="Peptidase_M48_N"/>
    <property type="match status" value="1"/>
</dbReference>
<keyword evidence="2 13" id="KW-0645">Protease</keyword>
<dbReference type="CDD" id="cd07343">
    <property type="entry name" value="M48A_Zmpste24p_like"/>
    <property type="match status" value="1"/>
</dbReference>
<keyword evidence="8 14" id="KW-1133">Transmembrane helix</keyword>
<sequence length="423" mass="48224">MFFSEHFITTLILVTLIGGYLIDSLAEYLNIRHLNPNLPHEFSDVYDTDKYARSQEYLKVNTRFGFITASFDLTILLIFWFGGGFGVLDTFVRGLGQNTIVTGLVFIGILLLLKLLISLPFSLYSTFVIEEKFGFNRTTPGLFFKDLVTSILLSLILGGFLLSLILWFFESFGPLAWILCWMASILFIIGIQYLVPTWIMPLFNKFIPLEQGTLKDAIFRYARSIDFSLSHIFVMDGSKRSGKANAFFTGFGKNKRIVLFDTLIKQQSVEELVSVIAHEMGHFKKKHILRRLMVSILQMGVIFFLISLFISQEGLFHAFFVDNISIYAGLVFFGMLFSPIDLFLSLIMQFYSRRDEYEADRFAAITTGSPHHLVTALKQLSVHNLANLTPHPFYVFLNYSHPPILERIGVLKKMGTSVKGLIP</sequence>
<feature type="binding site" evidence="12">
    <location>
        <position position="278"/>
    </location>
    <ligand>
        <name>Zn(2+)</name>
        <dbReference type="ChEBI" id="CHEBI:29105"/>
        <note>catalytic</note>
    </ligand>
</feature>
<dbReference type="OrthoDB" id="9781930at2"/>
<evidence type="ECO:0000256" key="9">
    <source>
        <dbReference type="ARBA" id="ARBA00023049"/>
    </source>
</evidence>
<protein>
    <submittedName>
        <fullName evidence="17">Endopeptidase family protein</fullName>
        <ecNumber evidence="17">3.4.24.-</ecNumber>
    </submittedName>
</protein>
<dbReference type="InterPro" id="IPR027057">
    <property type="entry name" value="CAXX_Prtase_1"/>
</dbReference>
<organism evidence="17 18">
    <name type="scientific">Desulforapulum autotrophicum (strain ATCC 43914 / DSM 3382 / VKM B-1955 / HRM2)</name>
    <name type="common">Desulfobacterium autotrophicum</name>
    <dbReference type="NCBI Taxonomy" id="177437"/>
    <lineage>
        <taxon>Bacteria</taxon>
        <taxon>Pseudomonadati</taxon>
        <taxon>Thermodesulfobacteriota</taxon>
        <taxon>Desulfobacteria</taxon>
        <taxon>Desulfobacterales</taxon>
        <taxon>Desulfobacteraceae</taxon>
        <taxon>Desulforapulum</taxon>
    </lineage>
</organism>
<proteinExistence type="inferred from homology"/>
<dbReference type="EMBL" id="CP001087">
    <property type="protein sequence ID" value="ACN14655.1"/>
    <property type="molecule type" value="Genomic_DNA"/>
</dbReference>
<evidence type="ECO:0000256" key="2">
    <source>
        <dbReference type="ARBA" id="ARBA00022670"/>
    </source>
</evidence>
<keyword evidence="5 13" id="KW-0378">Hydrolase</keyword>
<feature type="active site" description="Proton donor" evidence="11">
    <location>
        <position position="360"/>
    </location>
</feature>
<dbReference type="GO" id="GO:0046872">
    <property type="term" value="F:metal ion binding"/>
    <property type="evidence" value="ECO:0007669"/>
    <property type="project" value="UniProtKB-KW"/>
</dbReference>
<feature type="transmembrane region" description="Helical" evidence="14">
    <location>
        <begin position="175"/>
        <end position="195"/>
    </location>
</feature>
<dbReference type="Pfam" id="PF01435">
    <property type="entry name" value="Peptidase_M48"/>
    <property type="match status" value="1"/>
</dbReference>
<dbReference type="AlphaFoldDB" id="C0QA70"/>
<evidence type="ECO:0000259" key="15">
    <source>
        <dbReference type="Pfam" id="PF01435"/>
    </source>
</evidence>
<evidence type="ECO:0000256" key="13">
    <source>
        <dbReference type="RuleBase" id="RU003983"/>
    </source>
</evidence>
<keyword evidence="6" id="KW-0256">Endoplasmic reticulum</keyword>
<evidence type="ECO:0000256" key="6">
    <source>
        <dbReference type="ARBA" id="ARBA00022824"/>
    </source>
</evidence>
<dbReference type="InterPro" id="IPR032456">
    <property type="entry name" value="Peptidase_M48_N"/>
</dbReference>
<evidence type="ECO:0000256" key="4">
    <source>
        <dbReference type="ARBA" id="ARBA00022723"/>
    </source>
</evidence>
<evidence type="ECO:0000256" key="3">
    <source>
        <dbReference type="ARBA" id="ARBA00022692"/>
    </source>
</evidence>
<keyword evidence="7 12" id="KW-0862">Zinc</keyword>
<evidence type="ECO:0000256" key="7">
    <source>
        <dbReference type="ARBA" id="ARBA00022833"/>
    </source>
</evidence>
<evidence type="ECO:0000256" key="12">
    <source>
        <dbReference type="PIRSR" id="PIRSR627057-2"/>
    </source>
</evidence>